<protein>
    <submittedName>
        <fullName evidence="4">Uncharacterized protein</fullName>
    </submittedName>
</protein>
<proteinExistence type="predicted"/>
<dbReference type="PROSITE" id="PS51034">
    <property type="entry name" value="ZP_2"/>
    <property type="match status" value="1"/>
</dbReference>
<reference evidence="4" key="1">
    <citation type="journal article" date="2023" name="IScience">
        <title>Live-bearing cockroach genome reveals convergent evolutionary mechanisms linked to viviparity in insects and beyond.</title>
        <authorList>
            <person name="Fouks B."/>
            <person name="Harrison M.C."/>
            <person name="Mikhailova A.A."/>
            <person name="Marchal E."/>
            <person name="English S."/>
            <person name="Carruthers M."/>
            <person name="Jennings E.C."/>
            <person name="Chiamaka E.L."/>
            <person name="Frigard R.A."/>
            <person name="Pippel M."/>
            <person name="Attardo G.M."/>
            <person name="Benoit J.B."/>
            <person name="Bornberg-Bauer E."/>
            <person name="Tobe S.S."/>
        </authorList>
    </citation>
    <scope>NUCLEOTIDE SEQUENCE</scope>
    <source>
        <strain evidence="4">Stay&amp;Tobe</strain>
    </source>
</reference>
<dbReference type="CDD" id="cd01099">
    <property type="entry name" value="PAN_AP_HGF"/>
    <property type="match status" value="1"/>
</dbReference>
<dbReference type="SMART" id="SM00473">
    <property type="entry name" value="PAN_AP"/>
    <property type="match status" value="2"/>
</dbReference>
<dbReference type="Gene3D" id="3.50.4.10">
    <property type="entry name" value="Hepatocyte Growth Factor"/>
    <property type="match status" value="1"/>
</dbReference>
<dbReference type="InterPro" id="IPR052774">
    <property type="entry name" value="Celegans_DevNeuronal_Protein"/>
</dbReference>
<keyword evidence="1" id="KW-0472">Membrane</keyword>
<evidence type="ECO:0000259" key="3">
    <source>
        <dbReference type="PROSITE" id="PS51034"/>
    </source>
</evidence>
<evidence type="ECO:0000313" key="5">
    <source>
        <dbReference type="Proteomes" id="UP001233999"/>
    </source>
</evidence>
<dbReference type="SMART" id="SM00241">
    <property type="entry name" value="ZP"/>
    <property type="match status" value="1"/>
</dbReference>
<dbReference type="InterPro" id="IPR001507">
    <property type="entry name" value="ZP_dom"/>
</dbReference>
<feature type="domain" description="Apple" evidence="2">
    <location>
        <begin position="9"/>
        <end position="99"/>
    </location>
</feature>
<dbReference type="Pfam" id="PF00024">
    <property type="entry name" value="PAN_1"/>
    <property type="match status" value="1"/>
</dbReference>
<keyword evidence="1" id="KW-1133">Transmembrane helix</keyword>
<sequence length="658" mass="73465">QQLQNQYHCSGTDTFVKVVGNSPSRGELIPLYSGLDTNVTRECLQRCRNSSDCIGFLVDYSSSICYRVSSSSSSTTTSNDMYGYHYSNNTQVRYFERICINTELGYLKEFHNLNYCAFKKTRFACRSAEFVYSARRCSLSNQDRHIVPDSYRATPYNIDYLENQCVDPVPHGQTCAFEESPNRTLIYRDIEFPGLSQNQCHDRCVNETNFICRSFTYVPASFSASGISACWLNSEDTLSSGPRALTFYQGAVYMERAPCINLMVICSENYINVTLRTVEPFRGRLYVNGYTQVCDVEGKGDLVTTLLLPMKDNGPSSNCGITVIKSIGVTNKTLLSTVIVIQQNPIILRRGDRAVKIGCLLDTNISDGSNGTVNASIIVTGPDNLTGGGTVVYNTTTGPPTVRIRIVDHNTGNSNTREVELGQELEFRIDVDPDNGPFDIMAGHLVATSADGSYSVLLLNDRGCPPDPTTFPAFRKVNPNSRSLVANFRAFKFQGSPVVRFTVMVQFCPGKCPSIDCGVEEREYGRIKRHFETNATLYEEMPLQTAIVVRSPQLAPSSLISADNTNGKIIIAGIDDAPGSVCVYYGAIIGLVIAWLLLQFLILIACYFVVRERYKRRVAEDNMQHKLQDDFSGFDNNRHVHWADERNSTWYVTFCNLH</sequence>
<dbReference type="PANTHER" id="PTHR47327:SF8">
    <property type="entry name" value="FI17836P1"/>
    <property type="match status" value="1"/>
</dbReference>
<organism evidence="4 5">
    <name type="scientific">Diploptera punctata</name>
    <name type="common">Pacific beetle cockroach</name>
    <dbReference type="NCBI Taxonomy" id="6984"/>
    <lineage>
        <taxon>Eukaryota</taxon>
        <taxon>Metazoa</taxon>
        <taxon>Ecdysozoa</taxon>
        <taxon>Arthropoda</taxon>
        <taxon>Hexapoda</taxon>
        <taxon>Insecta</taxon>
        <taxon>Pterygota</taxon>
        <taxon>Neoptera</taxon>
        <taxon>Polyneoptera</taxon>
        <taxon>Dictyoptera</taxon>
        <taxon>Blattodea</taxon>
        <taxon>Blaberoidea</taxon>
        <taxon>Blaberidae</taxon>
        <taxon>Diplopterinae</taxon>
        <taxon>Diploptera</taxon>
    </lineage>
</organism>
<dbReference type="GO" id="GO:0009653">
    <property type="term" value="P:anatomical structure morphogenesis"/>
    <property type="evidence" value="ECO:0007669"/>
    <property type="project" value="TreeGrafter"/>
</dbReference>
<dbReference type="InterPro" id="IPR056953">
    <property type="entry name" value="CUT_N"/>
</dbReference>
<feature type="domain" description="Apple" evidence="2">
    <location>
        <begin position="175"/>
        <end position="259"/>
    </location>
</feature>
<dbReference type="PROSITE" id="PS50948">
    <property type="entry name" value="PAN"/>
    <property type="match status" value="2"/>
</dbReference>
<accession>A0AAD8AM30</accession>
<feature type="non-terminal residue" evidence="4">
    <location>
        <position position="1"/>
    </location>
</feature>
<dbReference type="EMBL" id="JASPKZ010000006">
    <property type="protein sequence ID" value="KAJ9601655.1"/>
    <property type="molecule type" value="Genomic_DNA"/>
</dbReference>
<comment type="caution">
    <text evidence="4">The sequence shown here is derived from an EMBL/GenBank/DDBJ whole genome shotgun (WGS) entry which is preliminary data.</text>
</comment>
<dbReference type="Proteomes" id="UP001233999">
    <property type="component" value="Unassembled WGS sequence"/>
</dbReference>
<dbReference type="PANTHER" id="PTHR47327">
    <property type="entry name" value="FI18240P1-RELATED"/>
    <property type="match status" value="1"/>
</dbReference>
<keyword evidence="5" id="KW-1185">Reference proteome</keyword>
<name>A0AAD8AM30_DIPPU</name>
<dbReference type="Pfam" id="PF25057">
    <property type="entry name" value="CUT_N"/>
    <property type="match status" value="1"/>
</dbReference>
<evidence type="ECO:0000313" key="4">
    <source>
        <dbReference type="EMBL" id="KAJ9601655.1"/>
    </source>
</evidence>
<feature type="transmembrane region" description="Helical" evidence="1">
    <location>
        <begin position="583"/>
        <end position="610"/>
    </location>
</feature>
<keyword evidence="1" id="KW-0812">Transmembrane</keyword>
<dbReference type="SUPFAM" id="SSF57414">
    <property type="entry name" value="Hairpin loop containing domain-like"/>
    <property type="match status" value="2"/>
</dbReference>
<evidence type="ECO:0000259" key="2">
    <source>
        <dbReference type="PROSITE" id="PS50948"/>
    </source>
</evidence>
<dbReference type="AlphaFoldDB" id="A0AAD8AM30"/>
<feature type="domain" description="ZP" evidence="3">
    <location>
        <begin position="265"/>
        <end position="524"/>
    </location>
</feature>
<evidence type="ECO:0000256" key="1">
    <source>
        <dbReference type="SAM" id="Phobius"/>
    </source>
</evidence>
<gene>
    <name evidence="4" type="ORF">L9F63_000188</name>
</gene>
<reference evidence="4" key="2">
    <citation type="submission" date="2023-05" db="EMBL/GenBank/DDBJ databases">
        <authorList>
            <person name="Fouks B."/>
        </authorList>
    </citation>
    <scope>NUCLEOTIDE SEQUENCE</scope>
    <source>
        <strain evidence="4">Stay&amp;Tobe</strain>
        <tissue evidence="4">Testes</tissue>
    </source>
</reference>
<dbReference type="InterPro" id="IPR003609">
    <property type="entry name" value="Pan_app"/>
</dbReference>